<dbReference type="RefSeq" id="WP_089324307.1">
    <property type="nucleotide sequence ID" value="NZ_FZOR01000002.1"/>
</dbReference>
<reference evidence="1 2" key="1">
    <citation type="submission" date="2017-06" db="EMBL/GenBank/DDBJ databases">
        <authorList>
            <person name="Kim H.J."/>
            <person name="Triplett B.A."/>
        </authorList>
    </citation>
    <scope>NUCLEOTIDE SEQUENCE [LARGE SCALE GENOMIC DNA]</scope>
    <source>
        <strain evidence="1 2">DSM 44715</strain>
    </source>
</reference>
<dbReference type="AlphaFoldDB" id="A0A239CY70"/>
<dbReference type="OrthoDB" id="3480730at2"/>
<name>A0A239CY70_9ACTN</name>
<proteinExistence type="predicted"/>
<sequence>MSKPSPLQLQFLLGRIQVLSDEHWHLFTASRRAMDDHAWVGGTASRAFARKLDQSDAALHAELRKALQLVRDELNRP</sequence>
<keyword evidence="2" id="KW-1185">Reference proteome</keyword>
<dbReference type="Proteomes" id="UP000198318">
    <property type="component" value="Unassembled WGS sequence"/>
</dbReference>
<accession>A0A239CY70</accession>
<organism evidence="1 2">
    <name type="scientific">Actinomadura meyerae</name>
    <dbReference type="NCBI Taxonomy" id="240840"/>
    <lineage>
        <taxon>Bacteria</taxon>
        <taxon>Bacillati</taxon>
        <taxon>Actinomycetota</taxon>
        <taxon>Actinomycetes</taxon>
        <taxon>Streptosporangiales</taxon>
        <taxon>Thermomonosporaceae</taxon>
        <taxon>Actinomadura</taxon>
    </lineage>
</organism>
<dbReference type="EMBL" id="FZOR01000002">
    <property type="protein sequence ID" value="SNS24708.1"/>
    <property type="molecule type" value="Genomic_DNA"/>
</dbReference>
<evidence type="ECO:0000313" key="1">
    <source>
        <dbReference type="EMBL" id="SNS24708.1"/>
    </source>
</evidence>
<protein>
    <submittedName>
        <fullName evidence="1">Uncharacterized protein</fullName>
    </submittedName>
</protein>
<gene>
    <name evidence="1" type="ORF">SAMN05443665_10022</name>
</gene>
<evidence type="ECO:0000313" key="2">
    <source>
        <dbReference type="Proteomes" id="UP000198318"/>
    </source>
</evidence>